<dbReference type="GO" id="GO:0030435">
    <property type="term" value="P:sporulation resulting in formation of a cellular spore"/>
    <property type="evidence" value="ECO:0007669"/>
    <property type="project" value="InterPro"/>
</dbReference>
<keyword evidence="3" id="KW-1185">Reference proteome</keyword>
<dbReference type="OrthoDB" id="9773852at2"/>
<proteinExistence type="predicted"/>
<dbReference type="AlphaFoldDB" id="A0A5A9XUM4"/>
<accession>A0A5A9XUM4</accession>
<sequence>MWSYHRVLQLIKIRIFLVGFLIVTAFVVSAGRKSDAALSSDTIRVAIAKNAQGVTVDGEGLLAVRESGAAVAVKAPVTVKASRGEVAVDGVTYRRLVFSAASAVQINGKPYRGIAEISFNDKGLVVVNELPLEDYLVGLINCEISSAWPIEAIKAQAVIARTYAINRREARRNALYHLESSVIDQVYNGCEIEDSRARRGVSETAGEVLTYEGAVIQAFYHSNCGGKTEAAENVWGASIPYLKGVDCQYCLLSSSSSWDQRLPLKELEGRLRAAGFKAAGLTDIRGGARNNRGRLKNVIAVAQRGDIAITGDQFRKAVGYGVIKSTNFTVRVVNGDAVFSGLGNGHGVGLCQWGAKQRALEGFSYAEILSYYYPGTELKKLSGIR</sequence>
<dbReference type="Pfam" id="PF08486">
    <property type="entry name" value="SpoIID"/>
    <property type="match status" value="1"/>
</dbReference>
<protein>
    <submittedName>
        <fullName evidence="2">SpoIID/LytB domain-containing protein</fullName>
    </submittedName>
</protein>
<dbReference type="Proteomes" id="UP000324298">
    <property type="component" value="Unassembled WGS sequence"/>
</dbReference>
<comment type="caution">
    <text evidence="2">The sequence shown here is derived from an EMBL/GenBank/DDBJ whole genome shotgun (WGS) entry which is preliminary data.</text>
</comment>
<dbReference type="GO" id="GO:0030288">
    <property type="term" value="C:outer membrane-bounded periplasmic space"/>
    <property type="evidence" value="ECO:0007669"/>
    <property type="project" value="TreeGrafter"/>
</dbReference>
<evidence type="ECO:0000259" key="1">
    <source>
        <dbReference type="Pfam" id="PF08486"/>
    </source>
</evidence>
<dbReference type="InterPro" id="IPR013693">
    <property type="entry name" value="SpoIID/LytB_N"/>
</dbReference>
<evidence type="ECO:0000313" key="3">
    <source>
        <dbReference type="Proteomes" id="UP000324298"/>
    </source>
</evidence>
<evidence type="ECO:0000313" key="2">
    <source>
        <dbReference type="EMBL" id="KAA0895281.1"/>
    </source>
</evidence>
<feature type="domain" description="Sporulation stage II protein D amidase enhancer LytB N-terminal" evidence="1">
    <location>
        <begin position="121"/>
        <end position="211"/>
    </location>
</feature>
<dbReference type="NCBIfam" id="TIGR02669">
    <property type="entry name" value="SpoIID_LytB"/>
    <property type="match status" value="1"/>
</dbReference>
<dbReference type="PANTHER" id="PTHR30032:SF4">
    <property type="entry name" value="AMIDASE ENHANCER"/>
    <property type="match status" value="1"/>
</dbReference>
<dbReference type="InterPro" id="IPR013486">
    <property type="entry name" value="SpoIID/LytB"/>
</dbReference>
<name>A0A5A9XUM4_9BACT</name>
<dbReference type="RefSeq" id="WP_149305862.1">
    <property type="nucleotide sequence ID" value="NZ_SRSD01000001.1"/>
</dbReference>
<dbReference type="InterPro" id="IPR051922">
    <property type="entry name" value="Bact_Sporulation_Assoc"/>
</dbReference>
<reference evidence="2 3" key="1">
    <citation type="submission" date="2019-04" db="EMBL/GenBank/DDBJ databases">
        <title>Geobacter ruber sp. nov., ferric-reducing bacteria isolated from paddy soil.</title>
        <authorList>
            <person name="Xu Z."/>
            <person name="Masuda Y."/>
            <person name="Itoh H."/>
            <person name="Senoo K."/>
        </authorList>
    </citation>
    <scope>NUCLEOTIDE SEQUENCE [LARGE SCALE GENOMIC DNA]</scope>
    <source>
        <strain evidence="2 3">Red88</strain>
    </source>
</reference>
<gene>
    <name evidence="2" type="ORF">ET418_01825</name>
</gene>
<organism evidence="2 3">
    <name type="scientific">Oryzomonas rubra</name>
    <dbReference type="NCBI Taxonomy" id="2509454"/>
    <lineage>
        <taxon>Bacteria</taxon>
        <taxon>Pseudomonadati</taxon>
        <taxon>Thermodesulfobacteriota</taxon>
        <taxon>Desulfuromonadia</taxon>
        <taxon>Geobacterales</taxon>
        <taxon>Geobacteraceae</taxon>
        <taxon>Oryzomonas</taxon>
    </lineage>
</organism>
<dbReference type="PANTHER" id="PTHR30032">
    <property type="entry name" value="N-ACETYLMURAMOYL-L-ALANINE AMIDASE-RELATED"/>
    <property type="match status" value="1"/>
</dbReference>
<dbReference type="EMBL" id="SRSD01000001">
    <property type="protein sequence ID" value="KAA0895281.1"/>
    <property type="molecule type" value="Genomic_DNA"/>
</dbReference>